<evidence type="ECO:0000313" key="4">
    <source>
        <dbReference type="Proteomes" id="UP000094065"/>
    </source>
</evidence>
<feature type="coiled-coil region" evidence="1">
    <location>
        <begin position="108"/>
        <end position="135"/>
    </location>
</feature>
<organism evidence="3 4">
    <name type="scientific">Cryptococcus amylolentus CBS 6039</name>
    <dbReference type="NCBI Taxonomy" id="1295533"/>
    <lineage>
        <taxon>Eukaryota</taxon>
        <taxon>Fungi</taxon>
        <taxon>Dikarya</taxon>
        <taxon>Basidiomycota</taxon>
        <taxon>Agaricomycotina</taxon>
        <taxon>Tremellomycetes</taxon>
        <taxon>Tremellales</taxon>
        <taxon>Cryptococcaceae</taxon>
        <taxon>Cryptococcus</taxon>
    </lineage>
</organism>
<feature type="compositionally biased region" description="Low complexity" evidence="2">
    <location>
        <begin position="247"/>
        <end position="269"/>
    </location>
</feature>
<reference evidence="3 4" key="1">
    <citation type="submission" date="2016-06" db="EMBL/GenBank/DDBJ databases">
        <title>Evolution of pathogenesis and genome organization in the Tremellales.</title>
        <authorList>
            <person name="Cuomo C."/>
            <person name="Litvintseva A."/>
            <person name="Heitman J."/>
            <person name="Chen Y."/>
            <person name="Sun S."/>
            <person name="Springer D."/>
            <person name="Dromer F."/>
            <person name="Young S."/>
            <person name="Zeng Q."/>
            <person name="Chapman S."/>
            <person name="Gujja S."/>
            <person name="Saif S."/>
            <person name="Birren B."/>
        </authorList>
    </citation>
    <scope>NUCLEOTIDE SEQUENCE [LARGE SCALE GENOMIC DNA]</scope>
    <source>
        <strain evidence="3 4">CBS 6039</strain>
    </source>
</reference>
<dbReference type="AlphaFoldDB" id="A0A1E3HJQ6"/>
<sequence>MGTSSPTAQLSPPSAPAAGHTTPGLVERNNQNAKSQSKRRGKGRKPRRMEDWYARGFTSWVQDPEDQSKLICMSCSQTSNVTCLTIQDRAMQHERSLAHGVANSRWQEEEGQKVLMDVREEKQRLKREVNDHSREEMKLDEGWERDYEVELDILKGIIHRHPTDHTTNYHCAPCSTINHSSGISSDMDSISDLVAHLKTTEHLVVRVLYLQQQAYVGAGQYAPKGPKKKKRKAAEPLGDILIKTEADPSSSAPPTDPKSTISSSSTSAKRSAKSRPPAARPVHYANQPSFTIPTSAAYPFQILLPQSLKAIRPPSPGVHVPSNDVLPTIPSRLSHIETIKQLGDNLDKAWEVVLADS</sequence>
<evidence type="ECO:0000256" key="1">
    <source>
        <dbReference type="SAM" id="Coils"/>
    </source>
</evidence>
<gene>
    <name evidence="3" type="ORF">L202_05241</name>
</gene>
<protein>
    <submittedName>
        <fullName evidence="3">Uncharacterized protein</fullName>
    </submittedName>
</protein>
<dbReference type="OrthoDB" id="10343602at2759"/>
<keyword evidence="4" id="KW-1185">Reference proteome</keyword>
<evidence type="ECO:0000313" key="3">
    <source>
        <dbReference type="EMBL" id="ODN76582.1"/>
    </source>
</evidence>
<dbReference type="RefSeq" id="XP_018991956.1">
    <property type="nucleotide sequence ID" value="XM_019139465.1"/>
</dbReference>
<comment type="caution">
    <text evidence="3">The sequence shown here is derived from an EMBL/GenBank/DDBJ whole genome shotgun (WGS) entry which is preliminary data.</text>
</comment>
<dbReference type="GeneID" id="30156550"/>
<proteinExistence type="predicted"/>
<feature type="compositionally biased region" description="Polar residues" evidence="2">
    <location>
        <begin position="1"/>
        <end position="12"/>
    </location>
</feature>
<evidence type="ECO:0000256" key="2">
    <source>
        <dbReference type="SAM" id="MobiDB-lite"/>
    </source>
</evidence>
<accession>A0A1E3HJQ6</accession>
<dbReference type="Proteomes" id="UP000094065">
    <property type="component" value="Unassembled WGS sequence"/>
</dbReference>
<feature type="region of interest" description="Disordered" evidence="2">
    <location>
        <begin position="1"/>
        <end position="49"/>
    </location>
</feature>
<feature type="region of interest" description="Disordered" evidence="2">
    <location>
        <begin position="242"/>
        <end position="285"/>
    </location>
</feature>
<dbReference type="EMBL" id="AWGJ01000008">
    <property type="protein sequence ID" value="ODN76582.1"/>
    <property type="molecule type" value="Genomic_DNA"/>
</dbReference>
<feature type="compositionally biased region" description="Basic residues" evidence="2">
    <location>
        <begin position="36"/>
        <end position="47"/>
    </location>
</feature>
<keyword evidence="1" id="KW-0175">Coiled coil</keyword>
<name>A0A1E3HJQ6_9TREE</name>